<proteinExistence type="predicted"/>
<name>A0A430AL80_9ENTE</name>
<dbReference type="OrthoDB" id="2411458at2"/>
<organism evidence="1 2">
    <name type="scientific">Vagococcus acidifermentans</name>
    <dbReference type="NCBI Taxonomy" id="564710"/>
    <lineage>
        <taxon>Bacteria</taxon>
        <taxon>Bacillati</taxon>
        <taxon>Bacillota</taxon>
        <taxon>Bacilli</taxon>
        <taxon>Lactobacillales</taxon>
        <taxon>Enterococcaceae</taxon>
        <taxon>Vagococcus</taxon>
    </lineage>
</organism>
<evidence type="ECO:0000313" key="1">
    <source>
        <dbReference type="EMBL" id="RSU08881.1"/>
    </source>
</evidence>
<dbReference type="Proteomes" id="UP000286773">
    <property type="component" value="Unassembled WGS sequence"/>
</dbReference>
<sequence>MKKKLVLGLSLLTIGAAIVPGTLGTVAYADSVNATQANYTFNQEETDVKVFSISNAQAFEAAENAGIDVKSIIGEEAYNQALQEDMFRRGSSWIKTYKVGKETRISMGINSALVKTWKYGGRAAIYAMQAYGKVVGLPLDPMVANGMHNQLKTIDASRGYKWVIGTKPWRIVSHGYQ</sequence>
<dbReference type="AlphaFoldDB" id="A0A430AL80"/>
<gene>
    <name evidence="1" type="ORF">CBF27_13920</name>
</gene>
<dbReference type="EMBL" id="NGKC01000032">
    <property type="protein sequence ID" value="RSU08881.1"/>
    <property type="molecule type" value="Genomic_DNA"/>
</dbReference>
<dbReference type="RefSeq" id="WP_126815306.1">
    <property type="nucleotide sequence ID" value="NZ_NGKC01000032.1"/>
</dbReference>
<evidence type="ECO:0000313" key="2">
    <source>
        <dbReference type="Proteomes" id="UP000286773"/>
    </source>
</evidence>
<comment type="caution">
    <text evidence="1">The sequence shown here is derived from an EMBL/GenBank/DDBJ whole genome shotgun (WGS) entry which is preliminary data.</text>
</comment>
<reference evidence="1 2" key="1">
    <citation type="submission" date="2017-05" db="EMBL/GenBank/DDBJ databases">
        <title>Vagococcus spp. assemblies.</title>
        <authorList>
            <person name="Gulvik C.A."/>
        </authorList>
    </citation>
    <scope>NUCLEOTIDE SEQUENCE [LARGE SCALE GENOMIC DNA]</scope>
    <source>
        <strain evidence="1 2">LMG 24798</strain>
    </source>
</reference>
<accession>A0A430AL80</accession>
<keyword evidence="2" id="KW-1185">Reference proteome</keyword>
<protein>
    <submittedName>
        <fullName evidence="1">Uncharacterized protein</fullName>
    </submittedName>
</protein>